<proteinExistence type="predicted"/>
<evidence type="ECO:0000256" key="1">
    <source>
        <dbReference type="SAM" id="MobiDB-lite"/>
    </source>
</evidence>
<dbReference type="OrthoDB" id="9901154at2"/>
<dbReference type="Proteomes" id="UP000431826">
    <property type="component" value="Unassembled WGS sequence"/>
</dbReference>
<dbReference type="GeneID" id="96284769"/>
<evidence type="ECO:0000313" key="3">
    <source>
        <dbReference type="Proteomes" id="UP000431826"/>
    </source>
</evidence>
<dbReference type="PROSITE" id="PS51257">
    <property type="entry name" value="PROKAR_LIPOPROTEIN"/>
    <property type="match status" value="1"/>
</dbReference>
<dbReference type="RefSeq" id="WP_159744788.1">
    <property type="nucleotide sequence ID" value="NZ_BLIR01000001.1"/>
</dbReference>
<gene>
    <name evidence="2" type="ORF">Stube_36640</name>
</gene>
<sequence length="165" mass="17059">MTEISRLRALCLVASALLLTGCGKEPTPTSKLAQSPTASASATLSPAEKFKEWADTGGSEIVNTIGKDLSAVDKDSHPADLEALKDSCAQLTADLEVAQGGEAMPDRAMASRWVLALKHLKTSAAACTDGANGADQASFDKMAAEMSIGTKHLSAVVKRLSEVTG</sequence>
<evidence type="ECO:0000313" key="2">
    <source>
        <dbReference type="EMBL" id="GFE38991.1"/>
    </source>
</evidence>
<accession>A0A640UWC1</accession>
<dbReference type="AlphaFoldDB" id="A0A640UWC1"/>
<dbReference type="EMBL" id="BLIR01000001">
    <property type="protein sequence ID" value="GFE38991.1"/>
    <property type="molecule type" value="Genomic_DNA"/>
</dbReference>
<comment type="caution">
    <text evidence="2">The sequence shown here is derived from an EMBL/GenBank/DDBJ whole genome shotgun (WGS) entry which is preliminary data.</text>
</comment>
<keyword evidence="3" id="KW-1185">Reference proteome</keyword>
<feature type="compositionally biased region" description="Low complexity" evidence="1">
    <location>
        <begin position="32"/>
        <end position="45"/>
    </location>
</feature>
<organism evidence="2 3">
    <name type="scientific">Streptomyces tubercidicus</name>
    <dbReference type="NCBI Taxonomy" id="47759"/>
    <lineage>
        <taxon>Bacteria</taxon>
        <taxon>Bacillati</taxon>
        <taxon>Actinomycetota</taxon>
        <taxon>Actinomycetes</taxon>
        <taxon>Kitasatosporales</taxon>
        <taxon>Streptomycetaceae</taxon>
        <taxon>Streptomyces</taxon>
    </lineage>
</organism>
<evidence type="ECO:0008006" key="4">
    <source>
        <dbReference type="Google" id="ProtNLM"/>
    </source>
</evidence>
<name>A0A640UWC1_9ACTN</name>
<feature type="region of interest" description="Disordered" evidence="1">
    <location>
        <begin position="26"/>
        <end position="45"/>
    </location>
</feature>
<protein>
    <recommendedName>
        <fullName evidence="4">Lipoprotein</fullName>
    </recommendedName>
</protein>
<reference evidence="2 3" key="1">
    <citation type="submission" date="2019-12" db="EMBL/GenBank/DDBJ databases">
        <title>Whole genome shotgun sequence of Streptomyces tubercidicus NBRC 13090.</title>
        <authorList>
            <person name="Ichikawa N."/>
            <person name="Kimura A."/>
            <person name="Kitahashi Y."/>
            <person name="Komaki H."/>
            <person name="Tamura T."/>
        </authorList>
    </citation>
    <scope>NUCLEOTIDE SEQUENCE [LARGE SCALE GENOMIC DNA]</scope>
    <source>
        <strain evidence="2 3">NBRC 13090</strain>
    </source>
</reference>